<evidence type="ECO:0000256" key="2">
    <source>
        <dbReference type="ARBA" id="ARBA00022692"/>
    </source>
</evidence>
<protein>
    <submittedName>
        <fullName evidence="6">Membrane protein required for colicin V production</fullName>
    </submittedName>
</protein>
<keyword evidence="7" id="KW-1185">Reference proteome</keyword>
<comment type="caution">
    <text evidence="6">The sequence shown here is derived from an EMBL/GenBank/DDBJ whole genome shotgun (WGS) entry which is preliminary data.</text>
</comment>
<comment type="subcellular location">
    <subcellularLocation>
        <location evidence="1">Membrane</location>
        <topology evidence="1">Multi-pass membrane protein</topology>
    </subcellularLocation>
</comment>
<evidence type="ECO:0000256" key="5">
    <source>
        <dbReference type="SAM" id="Phobius"/>
    </source>
</evidence>
<dbReference type="PANTHER" id="PTHR36926">
    <property type="entry name" value="COLICIN V PRODUCTION PROTEIN"/>
    <property type="match status" value="1"/>
</dbReference>
<sequence length="162" mass="17657">MTLFDYLTLFVLVASIVVSTTRGVVREVLSLASWVAAFLVANMYGQTLAELLPDVVPGALTRLIIAFVVLFIGTRMLMGLLILMCESLIKASGLSFVDRSLGSLFGLARGLLIVLVTVILCGMTAIPQQPFWKDAMLSVYAESAARSVKPFLPDEFARHVQF</sequence>
<dbReference type="EMBL" id="FXUL01000004">
    <property type="protein sequence ID" value="SMP54557.1"/>
    <property type="molecule type" value="Genomic_DNA"/>
</dbReference>
<evidence type="ECO:0000256" key="1">
    <source>
        <dbReference type="ARBA" id="ARBA00004141"/>
    </source>
</evidence>
<dbReference type="PANTHER" id="PTHR36926:SF1">
    <property type="entry name" value="COLICIN V PRODUCTION PROTEIN"/>
    <property type="match status" value="1"/>
</dbReference>
<dbReference type="RefSeq" id="WP_283441613.1">
    <property type="nucleotide sequence ID" value="NZ_FXUL01000004.1"/>
</dbReference>
<gene>
    <name evidence="6" type="ORF">SAMN06295970_10439</name>
</gene>
<dbReference type="InterPro" id="IPR003825">
    <property type="entry name" value="Colicin-V_CvpA"/>
</dbReference>
<evidence type="ECO:0000256" key="4">
    <source>
        <dbReference type="ARBA" id="ARBA00023136"/>
    </source>
</evidence>
<evidence type="ECO:0000313" key="6">
    <source>
        <dbReference type="EMBL" id="SMP54557.1"/>
    </source>
</evidence>
<keyword evidence="3 5" id="KW-1133">Transmembrane helix</keyword>
<feature type="transmembrane region" description="Helical" evidence="5">
    <location>
        <begin position="33"/>
        <end position="52"/>
    </location>
</feature>
<evidence type="ECO:0000256" key="3">
    <source>
        <dbReference type="ARBA" id="ARBA00022989"/>
    </source>
</evidence>
<name>A0ABY1Q0Z5_9BURK</name>
<dbReference type="Pfam" id="PF02674">
    <property type="entry name" value="Colicin_V"/>
    <property type="match status" value="1"/>
</dbReference>
<accession>A0ABY1Q0Z5</accession>
<reference evidence="6 7" key="1">
    <citation type="submission" date="2017-05" db="EMBL/GenBank/DDBJ databases">
        <authorList>
            <person name="Varghese N."/>
            <person name="Submissions S."/>
        </authorList>
    </citation>
    <scope>NUCLEOTIDE SEQUENCE [LARGE SCALE GENOMIC DNA]</scope>
    <source>
        <strain evidence="6 7">DSM 26001</strain>
    </source>
</reference>
<feature type="transmembrane region" description="Helical" evidence="5">
    <location>
        <begin position="64"/>
        <end position="84"/>
    </location>
</feature>
<organism evidence="6 7">
    <name type="scientific">Noviherbaspirillum suwonense</name>
    <dbReference type="NCBI Taxonomy" id="1224511"/>
    <lineage>
        <taxon>Bacteria</taxon>
        <taxon>Pseudomonadati</taxon>
        <taxon>Pseudomonadota</taxon>
        <taxon>Betaproteobacteria</taxon>
        <taxon>Burkholderiales</taxon>
        <taxon>Oxalobacteraceae</taxon>
        <taxon>Noviherbaspirillum</taxon>
    </lineage>
</organism>
<evidence type="ECO:0000313" key="7">
    <source>
        <dbReference type="Proteomes" id="UP001158049"/>
    </source>
</evidence>
<dbReference type="Proteomes" id="UP001158049">
    <property type="component" value="Unassembled WGS sequence"/>
</dbReference>
<dbReference type="InterPro" id="IPR052719">
    <property type="entry name" value="CvpA-like"/>
</dbReference>
<keyword evidence="4 5" id="KW-0472">Membrane</keyword>
<keyword evidence="2 5" id="KW-0812">Transmembrane</keyword>
<proteinExistence type="predicted"/>
<feature type="transmembrane region" description="Helical" evidence="5">
    <location>
        <begin position="104"/>
        <end position="126"/>
    </location>
</feature>